<sequence length="546" mass="59788">MAKEEESRAEIVADDPAPARQVLLISAGASHSVALLSGDVICSWGRGEDGQLGHGDAEDRLLPTILSALDSRGIVSVVCGADHTIAYSESDVQVYSWGWGDFGRLGHGNSSDVFTPQPIKALQGLQIRHIACGDSHCLAVTMNGEVQSWGRNQNGQLGLGTTEDSLVPQKIQAFQGIHVKMIAAGAEHTAAVTENGDLYGWGWGRYGNLGLGDRNDRMLPEKVASIEDEKMVLVACGWRHTITVSSSGNLYTYGWSKYGQLGHGDYEDHLSPHLLEALRDNDISQVSGGWRHTMALTTDGRLYGWGWNKFLLMNWCDPHQRTLCTLQEFTRQSDMYFHFGQLGIDDNDDRCSPVQVKLPADQKLKQISCGWRHTLALTERGNVFSWGRGTSGQLGHGDILDRNGEIQNFVMLNHCMPICLRELCLRTSVWSRGFCTYAYTFAHAHLDLDLTGNVLVVCSSIISQHALCLLQNTPKMLEVISKDGLGCSQMESSNSLSSSSGKVWVSPSERYAIVPGETAAKLSADPIRGNGSDANVPENDVKRMRV</sequence>
<dbReference type="AlphaFoldDB" id="A0A8J5HMB8"/>
<dbReference type="Gene3D" id="2.130.10.30">
    <property type="entry name" value="Regulator of chromosome condensation 1/beta-lactamase-inhibitor protein II"/>
    <property type="match status" value="1"/>
</dbReference>
<comment type="caution">
    <text evidence="4">The sequence shown here is derived from an EMBL/GenBank/DDBJ whole genome shotgun (WGS) entry which is preliminary data.</text>
</comment>
<evidence type="ECO:0008006" key="6">
    <source>
        <dbReference type="Google" id="ProtNLM"/>
    </source>
</evidence>
<dbReference type="PANTHER" id="PTHR22870">
    <property type="entry name" value="REGULATOR OF CHROMOSOME CONDENSATION"/>
    <property type="match status" value="1"/>
</dbReference>
<feature type="repeat" description="RCC1" evidence="2">
    <location>
        <begin position="39"/>
        <end position="90"/>
    </location>
</feature>
<keyword evidence="5" id="KW-1185">Reference proteome</keyword>
<evidence type="ECO:0000313" key="4">
    <source>
        <dbReference type="EMBL" id="KAG6519325.1"/>
    </source>
</evidence>
<dbReference type="Pfam" id="PF13540">
    <property type="entry name" value="RCC1_2"/>
    <property type="match status" value="1"/>
</dbReference>
<organism evidence="4 5">
    <name type="scientific">Zingiber officinale</name>
    <name type="common">Ginger</name>
    <name type="synonym">Amomum zingiber</name>
    <dbReference type="NCBI Taxonomy" id="94328"/>
    <lineage>
        <taxon>Eukaryota</taxon>
        <taxon>Viridiplantae</taxon>
        <taxon>Streptophyta</taxon>
        <taxon>Embryophyta</taxon>
        <taxon>Tracheophyta</taxon>
        <taxon>Spermatophyta</taxon>
        <taxon>Magnoliopsida</taxon>
        <taxon>Liliopsida</taxon>
        <taxon>Zingiberales</taxon>
        <taxon>Zingiberaceae</taxon>
        <taxon>Zingiber</taxon>
    </lineage>
</organism>
<dbReference type="PANTHER" id="PTHR22870:SF360">
    <property type="entry name" value="ULTRAVIOLET-B RECEPTOR UVR8"/>
    <property type="match status" value="1"/>
</dbReference>
<dbReference type="EMBL" id="JACMSC010000006">
    <property type="protein sequence ID" value="KAG6519325.1"/>
    <property type="molecule type" value="Genomic_DNA"/>
</dbReference>
<evidence type="ECO:0000256" key="1">
    <source>
        <dbReference type="ARBA" id="ARBA00022737"/>
    </source>
</evidence>
<feature type="repeat" description="RCC1" evidence="2">
    <location>
        <begin position="196"/>
        <end position="247"/>
    </location>
</feature>
<dbReference type="InterPro" id="IPR000408">
    <property type="entry name" value="Reg_chr_condens"/>
</dbReference>
<dbReference type="Pfam" id="PF00415">
    <property type="entry name" value="RCC1"/>
    <property type="match status" value="5"/>
</dbReference>
<dbReference type="Proteomes" id="UP000734854">
    <property type="component" value="Unassembled WGS sequence"/>
</dbReference>
<name>A0A8J5HMB8_ZINOF</name>
<evidence type="ECO:0000256" key="2">
    <source>
        <dbReference type="PROSITE-ProRule" id="PRU00235"/>
    </source>
</evidence>
<dbReference type="InterPro" id="IPR051210">
    <property type="entry name" value="Ub_ligase/GEF_domain"/>
</dbReference>
<feature type="repeat" description="RCC1" evidence="2">
    <location>
        <begin position="340"/>
        <end position="380"/>
    </location>
</feature>
<protein>
    <recommendedName>
        <fullName evidence="6">Ultraviolet-B receptor UVR8</fullName>
    </recommendedName>
</protein>
<dbReference type="InterPro" id="IPR009091">
    <property type="entry name" value="RCC1/BLIP-II"/>
</dbReference>
<evidence type="ECO:0000313" key="5">
    <source>
        <dbReference type="Proteomes" id="UP000734854"/>
    </source>
</evidence>
<dbReference type="PROSITE" id="PS00626">
    <property type="entry name" value="RCC1_2"/>
    <property type="match status" value="5"/>
</dbReference>
<evidence type="ECO:0000256" key="3">
    <source>
        <dbReference type="SAM" id="MobiDB-lite"/>
    </source>
</evidence>
<dbReference type="PROSITE" id="PS50012">
    <property type="entry name" value="RCC1_3"/>
    <property type="match status" value="6"/>
</dbReference>
<gene>
    <name evidence="4" type="ORF">ZIOFF_022818</name>
</gene>
<accession>A0A8J5HMB8</accession>
<keyword evidence="1" id="KW-0677">Repeat</keyword>
<feature type="region of interest" description="Disordered" evidence="3">
    <location>
        <begin position="524"/>
        <end position="546"/>
    </location>
</feature>
<dbReference type="PRINTS" id="PR00633">
    <property type="entry name" value="RCCNDNSATION"/>
</dbReference>
<reference evidence="4 5" key="1">
    <citation type="submission" date="2020-08" db="EMBL/GenBank/DDBJ databases">
        <title>Plant Genome Project.</title>
        <authorList>
            <person name="Zhang R.-G."/>
        </authorList>
    </citation>
    <scope>NUCLEOTIDE SEQUENCE [LARGE SCALE GENOMIC DNA]</scope>
    <source>
        <tissue evidence="4">Rhizome</tissue>
    </source>
</reference>
<dbReference type="SUPFAM" id="SSF50985">
    <property type="entry name" value="RCC1/BLIP-II"/>
    <property type="match status" value="2"/>
</dbReference>
<proteinExistence type="predicted"/>
<feature type="repeat" description="RCC1" evidence="2">
    <location>
        <begin position="92"/>
        <end position="143"/>
    </location>
</feature>
<feature type="repeat" description="RCC1" evidence="2">
    <location>
        <begin position="248"/>
        <end position="299"/>
    </location>
</feature>
<feature type="repeat" description="RCC1" evidence="2">
    <location>
        <begin position="144"/>
        <end position="195"/>
    </location>
</feature>